<keyword evidence="7 8" id="KW-0472">Membrane</keyword>
<proteinExistence type="inferred from homology"/>
<evidence type="ECO:0000256" key="3">
    <source>
        <dbReference type="ARBA" id="ARBA00021903"/>
    </source>
</evidence>
<dbReference type="EMBL" id="AP021889">
    <property type="protein sequence ID" value="BBP44942.1"/>
    <property type="molecule type" value="Genomic_DNA"/>
</dbReference>
<protein>
    <recommendedName>
        <fullName evidence="3">Protein PsiE</fullName>
    </recommendedName>
</protein>
<organism evidence="9 10">
    <name type="scientific">Thiosulfatimonas sediminis</name>
    <dbReference type="NCBI Taxonomy" id="2675054"/>
    <lineage>
        <taxon>Bacteria</taxon>
        <taxon>Pseudomonadati</taxon>
        <taxon>Pseudomonadota</taxon>
        <taxon>Gammaproteobacteria</taxon>
        <taxon>Thiotrichales</taxon>
        <taxon>Piscirickettsiaceae</taxon>
        <taxon>Thiosulfatimonas</taxon>
    </lineage>
</organism>
<feature type="transmembrane region" description="Helical" evidence="8">
    <location>
        <begin position="57"/>
        <end position="78"/>
    </location>
</feature>
<name>A0A6F8PS32_9GAMM</name>
<dbReference type="PANTHER" id="PTHR37819">
    <property type="entry name" value="PROTEIN PSIE"/>
    <property type="match status" value="1"/>
</dbReference>
<dbReference type="AlphaFoldDB" id="A0A6F8PS32"/>
<dbReference type="InterPro" id="IPR020948">
    <property type="entry name" value="P_starv_induced_PsiE-like"/>
</dbReference>
<dbReference type="PANTHER" id="PTHR37819:SF1">
    <property type="entry name" value="PROTEIN PSIE"/>
    <property type="match status" value="1"/>
</dbReference>
<evidence type="ECO:0000256" key="5">
    <source>
        <dbReference type="ARBA" id="ARBA00022692"/>
    </source>
</evidence>
<evidence type="ECO:0000313" key="9">
    <source>
        <dbReference type="EMBL" id="BBP44942.1"/>
    </source>
</evidence>
<sequence length="140" mass="15732">MEEKQINTPMQRTLNRPERLLKRAIRGVVFIGLVVIAIATVIAGIEEVSKMIQAKVVTLADLLLLFLYLEVLAMVAIYLDSGKLPIRMPLYIAIVALARYMILDMKSLNEWQMIAIAGTITLITLSILVLRYSSAHYSKD</sequence>
<evidence type="ECO:0000256" key="6">
    <source>
        <dbReference type="ARBA" id="ARBA00022989"/>
    </source>
</evidence>
<dbReference type="GO" id="GO:0016036">
    <property type="term" value="P:cellular response to phosphate starvation"/>
    <property type="evidence" value="ECO:0007669"/>
    <property type="project" value="InterPro"/>
</dbReference>
<gene>
    <name evidence="9" type="ORF">THMIRHAS_03150</name>
</gene>
<feature type="transmembrane region" description="Helical" evidence="8">
    <location>
        <begin position="84"/>
        <end position="102"/>
    </location>
</feature>
<dbReference type="KEGG" id="tse:THMIRHAS_03150"/>
<keyword evidence="6 8" id="KW-1133">Transmembrane helix</keyword>
<dbReference type="PIRSF" id="PIRSF029598">
    <property type="entry name" value="PsiE"/>
    <property type="match status" value="1"/>
</dbReference>
<dbReference type="Proteomes" id="UP000501726">
    <property type="component" value="Chromosome"/>
</dbReference>
<dbReference type="InterPro" id="IPR009315">
    <property type="entry name" value="P_starv_induced_PsiE"/>
</dbReference>
<evidence type="ECO:0000256" key="4">
    <source>
        <dbReference type="ARBA" id="ARBA00022475"/>
    </source>
</evidence>
<reference evidence="10" key="1">
    <citation type="submission" date="2019-11" db="EMBL/GenBank/DDBJ databases">
        <title>Isolation and characterization of two novel species in the genus Thiomicrorhabdus.</title>
        <authorList>
            <person name="Mochizuki J."/>
            <person name="Kojima H."/>
            <person name="Fukui M."/>
        </authorList>
    </citation>
    <scope>NUCLEOTIDE SEQUENCE [LARGE SCALE GENOMIC DNA]</scope>
    <source>
        <strain evidence="10">aks77</strain>
    </source>
</reference>
<keyword evidence="5 8" id="KW-0812">Transmembrane</keyword>
<comment type="subcellular location">
    <subcellularLocation>
        <location evidence="1">Cell inner membrane</location>
        <topology evidence="1">Multi-pass membrane protein</topology>
    </subcellularLocation>
</comment>
<accession>A0A6F8PS32</accession>
<dbReference type="Pfam" id="PF06146">
    <property type="entry name" value="PsiE"/>
    <property type="match status" value="1"/>
</dbReference>
<evidence type="ECO:0000256" key="8">
    <source>
        <dbReference type="SAM" id="Phobius"/>
    </source>
</evidence>
<evidence type="ECO:0000256" key="2">
    <source>
        <dbReference type="ARBA" id="ARBA00005632"/>
    </source>
</evidence>
<evidence type="ECO:0000313" key="10">
    <source>
        <dbReference type="Proteomes" id="UP000501726"/>
    </source>
</evidence>
<keyword evidence="10" id="KW-1185">Reference proteome</keyword>
<feature type="transmembrane region" description="Helical" evidence="8">
    <location>
        <begin position="24"/>
        <end position="45"/>
    </location>
</feature>
<keyword evidence="4" id="KW-1003">Cell membrane</keyword>
<dbReference type="RefSeq" id="WP_243830861.1">
    <property type="nucleotide sequence ID" value="NZ_AP021889.1"/>
</dbReference>
<feature type="transmembrane region" description="Helical" evidence="8">
    <location>
        <begin position="114"/>
        <end position="133"/>
    </location>
</feature>
<dbReference type="GO" id="GO:0005886">
    <property type="term" value="C:plasma membrane"/>
    <property type="evidence" value="ECO:0007669"/>
    <property type="project" value="UniProtKB-SubCell"/>
</dbReference>
<evidence type="ECO:0000256" key="7">
    <source>
        <dbReference type="ARBA" id="ARBA00023136"/>
    </source>
</evidence>
<evidence type="ECO:0000256" key="1">
    <source>
        <dbReference type="ARBA" id="ARBA00004429"/>
    </source>
</evidence>
<comment type="similarity">
    <text evidence="2">Belongs to the PsiE family.</text>
</comment>